<feature type="signal peptide" evidence="2">
    <location>
        <begin position="1"/>
        <end position="24"/>
    </location>
</feature>
<feature type="domain" description="Peptidase S9 prolyl oligopeptidase catalytic" evidence="3">
    <location>
        <begin position="111"/>
        <end position="173"/>
    </location>
</feature>
<feature type="chain" id="PRO_5047539758" evidence="2">
    <location>
        <begin position="25"/>
        <end position="516"/>
    </location>
</feature>
<dbReference type="SUPFAM" id="SSF53474">
    <property type="entry name" value="alpha/beta-Hydrolases"/>
    <property type="match status" value="1"/>
</dbReference>
<keyword evidence="1 2" id="KW-0732">Signal</keyword>
<evidence type="ECO:0000313" key="5">
    <source>
        <dbReference type="EMBL" id="MFC4819783.1"/>
    </source>
</evidence>
<sequence>MLRHKKPALLAACALSVATAAASAATREDFLYGVSHTGGTTLSFRYFVPPGYDPAQSYPLILFLHGAGERGSDNEAQLDNSANGAMRLLDDANLALQPVFMVAPQCFTNGWWGGAPLETAVAIVDQIATEYSIDPQRIYITGVSMGGMGTWSALGAHPDRFAAAVPMSGNGDTGAAASVAAVPSWFFHAQNDPTVGVAGSDDLVTALRNAGATAIYTRYDRGGHAIWPVAYAHPLLFRWLVSQRRGQPDTSVAPSLRIVQPTDAPAWSTEDQTLDLAGSADHGDLSIDAVNWSVLAGAGGAAEGTTSWSAAGITLNPGVNPIRVVASGPSGHADWGGSTTFNDSLRVTREGPPPEPGSVVAAINAGGAAYTAVDGTPYAADTAFDGGSTQVSSHAVAGTEDDALYNDWRWGNFAYHLPVPPGPYRVELQFADTYNSAPGQRVFDVSIEGVRVLDDFDIIAGAGVDTAVVRRFEVSVDDGVLDLAFANGSAGSARLDALRVIRGGTEAIFADGFEAE</sequence>
<evidence type="ECO:0000259" key="4">
    <source>
        <dbReference type="Pfam" id="PF11721"/>
    </source>
</evidence>
<dbReference type="InterPro" id="IPR008979">
    <property type="entry name" value="Galactose-bd-like_sf"/>
</dbReference>
<comment type="caution">
    <text evidence="5">The sequence shown here is derived from an EMBL/GenBank/DDBJ whole genome shotgun (WGS) entry which is preliminary data.</text>
</comment>
<dbReference type="Pfam" id="PF11721">
    <property type="entry name" value="Malectin"/>
    <property type="match status" value="1"/>
</dbReference>
<keyword evidence="6" id="KW-1185">Reference proteome</keyword>
<proteinExistence type="predicted"/>
<dbReference type="Pfam" id="PF00326">
    <property type="entry name" value="Peptidase_S9"/>
    <property type="match status" value="1"/>
</dbReference>
<dbReference type="EMBL" id="JBHSHD010000005">
    <property type="protein sequence ID" value="MFC4819783.1"/>
    <property type="molecule type" value="Genomic_DNA"/>
</dbReference>
<dbReference type="SUPFAM" id="SSF49785">
    <property type="entry name" value="Galactose-binding domain-like"/>
    <property type="match status" value="1"/>
</dbReference>
<dbReference type="Proteomes" id="UP001595886">
    <property type="component" value="Unassembled WGS sequence"/>
</dbReference>
<gene>
    <name evidence="5" type="ORF">ACFO6Q_05585</name>
</gene>
<dbReference type="InterPro" id="IPR029058">
    <property type="entry name" value="AB_hydrolase_fold"/>
</dbReference>
<evidence type="ECO:0000313" key="6">
    <source>
        <dbReference type="Proteomes" id="UP001595886"/>
    </source>
</evidence>
<protein>
    <submittedName>
        <fullName evidence="5">Malectin domain-containing carbohydrate-binding protein</fullName>
    </submittedName>
</protein>
<organism evidence="5 6">
    <name type="scientific">Dokdonella ginsengisoli</name>
    <dbReference type="NCBI Taxonomy" id="363846"/>
    <lineage>
        <taxon>Bacteria</taxon>
        <taxon>Pseudomonadati</taxon>
        <taxon>Pseudomonadota</taxon>
        <taxon>Gammaproteobacteria</taxon>
        <taxon>Lysobacterales</taxon>
        <taxon>Rhodanobacteraceae</taxon>
        <taxon>Dokdonella</taxon>
    </lineage>
</organism>
<accession>A0ABV9QR15</accession>
<evidence type="ECO:0000259" key="3">
    <source>
        <dbReference type="Pfam" id="PF00326"/>
    </source>
</evidence>
<reference evidence="6" key="1">
    <citation type="journal article" date="2019" name="Int. J. Syst. Evol. Microbiol.">
        <title>The Global Catalogue of Microorganisms (GCM) 10K type strain sequencing project: providing services to taxonomists for standard genome sequencing and annotation.</title>
        <authorList>
            <consortium name="The Broad Institute Genomics Platform"/>
            <consortium name="The Broad Institute Genome Sequencing Center for Infectious Disease"/>
            <person name="Wu L."/>
            <person name="Ma J."/>
        </authorList>
    </citation>
    <scope>NUCLEOTIDE SEQUENCE [LARGE SCALE GENOMIC DNA]</scope>
    <source>
        <strain evidence="6">CCUG 30340</strain>
    </source>
</reference>
<dbReference type="Gene3D" id="3.40.50.1820">
    <property type="entry name" value="alpha/beta hydrolase"/>
    <property type="match status" value="1"/>
</dbReference>
<dbReference type="Gene3D" id="2.60.120.430">
    <property type="entry name" value="Galactose-binding lectin"/>
    <property type="match status" value="1"/>
</dbReference>
<dbReference type="InterPro" id="IPR001375">
    <property type="entry name" value="Peptidase_S9_cat"/>
</dbReference>
<feature type="domain" description="Malectin" evidence="4">
    <location>
        <begin position="359"/>
        <end position="487"/>
    </location>
</feature>
<name>A0ABV9QR15_9GAMM</name>
<dbReference type="PANTHER" id="PTHR43037">
    <property type="entry name" value="UNNAMED PRODUCT-RELATED"/>
    <property type="match status" value="1"/>
</dbReference>
<dbReference type="RefSeq" id="WP_380019577.1">
    <property type="nucleotide sequence ID" value="NZ_JBHSHD010000005.1"/>
</dbReference>
<evidence type="ECO:0000256" key="2">
    <source>
        <dbReference type="SAM" id="SignalP"/>
    </source>
</evidence>
<dbReference type="PANTHER" id="PTHR43037:SF1">
    <property type="entry name" value="BLL1128 PROTEIN"/>
    <property type="match status" value="1"/>
</dbReference>
<evidence type="ECO:0000256" key="1">
    <source>
        <dbReference type="ARBA" id="ARBA00022729"/>
    </source>
</evidence>
<dbReference type="InterPro" id="IPR050955">
    <property type="entry name" value="Plant_Biomass_Hydrol_Est"/>
</dbReference>
<dbReference type="InterPro" id="IPR021720">
    <property type="entry name" value="Malectin_dom"/>
</dbReference>